<proteinExistence type="predicted"/>
<sequence length="436" mass="50499">MAVQQKMTMRFIFSEGDIRKITLTTQPETLQDLINLLRSTLQTTYDFSLQYQDPEFNNELCNLTHPSELPGKPTLKIVPTIELVPVPPQDDSDTFSQWPEDFEIPKFPVDVEYRLRQGNLIYMRDSTYLKVTKELKHEILEKLAEVMYVFKAYPTKDEFNAVAKALVQTHPCLKEPGSITDWDGWRNSLKFKMGNYRSKMRLPGRLDVTVNSRKSGRFPTEDDPHNKETKKPRKSEINFLPNYPEGLDQHHLEEARQVLVQEMKKAKPNGSLVKKEMNMTFAQRRAEVVKDKPPIIEMVQRWPALFTESQVFLELTRVVGRNLKEDFFGELDRSSPCLMDLFRKNKGLTGQILAELLWKMKTTEPTDLRCLCIRGLPVIFGDDSAAFFKLWLNPTSSSRHPDLLNLLVACRNQCLARLFQCIVKIYVYSMAITLAV</sequence>
<dbReference type="Proteomes" id="UP000472271">
    <property type="component" value="Chromosome 21"/>
</dbReference>
<keyword evidence="3" id="KW-1185">Reference proteome</keyword>
<dbReference type="FunCoup" id="A0A673ABQ8">
    <property type="interactions" value="124"/>
</dbReference>
<accession>A0A673ABQ8</accession>
<reference evidence="2" key="2">
    <citation type="submission" date="2025-08" db="UniProtKB">
        <authorList>
            <consortium name="Ensembl"/>
        </authorList>
    </citation>
    <scope>IDENTIFICATION</scope>
</reference>
<reference evidence="2" key="1">
    <citation type="submission" date="2019-06" db="EMBL/GenBank/DDBJ databases">
        <authorList>
            <consortium name="Wellcome Sanger Institute Data Sharing"/>
        </authorList>
    </citation>
    <scope>NUCLEOTIDE SEQUENCE [LARGE SCALE GENOMIC DNA]</scope>
</reference>
<name>A0A673ABQ8_9TELE</name>
<evidence type="ECO:0000313" key="2">
    <source>
        <dbReference type="Ensembl" id="ENSSORP00005026624.1"/>
    </source>
</evidence>
<evidence type="ECO:0000313" key="3">
    <source>
        <dbReference type="Proteomes" id="UP000472271"/>
    </source>
</evidence>
<dbReference type="Ensembl" id="ENSSORT00005027403.1">
    <property type="protein sequence ID" value="ENSSORP00005026624.1"/>
    <property type="gene ID" value="ENSSORG00005012748.1"/>
</dbReference>
<evidence type="ECO:0000256" key="1">
    <source>
        <dbReference type="SAM" id="MobiDB-lite"/>
    </source>
</evidence>
<organism evidence="2 3">
    <name type="scientific">Sphaeramia orbicularis</name>
    <name type="common">orbiculate cardinalfish</name>
    <dbReference type="NCBI Taxonomy" id="375764"/>
    <lineage>
        <taxon>Eukaryota</taxon>
        <taxon>Metazoa</taxon>
        <taxon>Chordata</taxon>
        <taxon>Craniata</taxon>
        <taxon>Vertebrata</taxon>
        <taxon>Euteleostomi</taxon>
        <taxon>Actinopterygii</taxon>
        <taxon>Neopterygii</taxon>
        <taxon>Teleostei</taxon>
        <taxon>Neoteleostei</taxon>
        <taxon>Acanthomorphata</taxon>
        <taxon>Gobiaria</taxon>
        <taxon>Kurtiformes</taxon>
        <taxon>Apogonoidei</taxon>
        <taxon>Apogonidae</taxon>
        <taxon>Apogoninae</taxon>
        <taxon>Sphaeramia</taxon>
    </lineage>
</organism>
<dbReference type="AlphaFoldDB" id="A0A673ABQ8"/>
<dbReference type="PANTHER" id="PTHR31025">
    <property type="entry name" value="SI:CH211-196P9.1-RELATED"/>
    <property type="match status" value="1"/>
</dbReference>
<feature type="region of interest" description="Disordered" evidence="1">
    <location>
        <begin position="211"/>
        <end position="237"/>
    </location>
</feature>
<protein>
    <submittedName>
        <fullName evidence="2">Uncharacterized protein</fullName>
    </submittedName>
</protein>
<feature type="compositionally biased region" description="Basic and acidic residues" evidence="1">
    <location>
        <begin position="219"/>
        <end position="229"/>
    </location>
</feature>
<dbReference type="PANTHER" id="PTHR31025:SF19">
    <property type="entry name" value="SI:CH73-42K18.1-RELATED"/>
    <property type="match status" value="1"/>
</dbReference>
<dbReference type="InParanoid" id="A0A673ABQ8"/>
<reference evidence="2" key="3">
    <citation type="submission" date="2025-09" db="UniProtKB">
        <authorList>
            <consortium name="Ensembl"/>
        </authorList>
    </citation>
    <scope>IDENTIFICATION</scope>
</reference>